<dbReference type="EMBL" id="KI658240">
    <property type="protein sequence ID" value="ETN83302.1"/>
    <property type="molecule type" value="Genomic_DNA"/>
</dbReference>
<dbReference type="PRINTS" id="PR00205">
    <property type="entry name" value="CADHERIN"/>
</dbReference>
<dbReference type="SUPFAM" id="SSF49313">
    <property type="entry name" value="Cadherin-like"/>
    <property type="match status" value="2"/>
</dbReference>
<keyword evidence="2" id="KW-0812">Transmembrane</keyword>
<dbReference type="InterPro" id="IPR015919">
    <property type="entry name" value="Cadherin-like_sf"/>
</dbReference>
<dbReference type="Proteomes" id="UP000053676">
    <property type="component" value="Unassembled WGS sequence"/>
</dbReference>
<dbReference type="SMART" id="SM00112">
    <property type="entry name" value="CA"/>
    <property type="match status" value="2"/>
</dbReference>
<evidence type="ECO:0000256" key="6">
    <source>
        <dbReference type="ARBA" id="ARBA00023180"/>
    </source>
</evidence>
<feature type="domain" description="Cadherin" evidence="8">
    <location>
        <begin position="3"/>
        <end position="54"/>
    </location>
</feature>
<keyword evidence="4" id="KW-0130">Cell adhesion</keyword>
<evidence type="ECO:0000313" key="10">
    <source>
        <dbReference type="Proteomes" id="UP000053676"/>
    </source>
</evidence>
<evidence type="ECO:0000256" key="7">
    <source>
        <dbReference type="PROSITE-ProRule" id="PRU00043"/>
    </source>
</evidence>
<organism evidence="9 10">
    <name type="scientific">Necator americanus</name>
    <name type="common">Human hookworm</name>
    <dbReference type="NCBI Taxonomy" id="51031"/>
    <lineage>
        <taxon>Eukaryota</taxon>
        <taxon>Metazoa</taxon>
        <taxon>Ecdysozoa</taxon>
        <taxon>Nematoda</taxon>
        <taxon>Chromadorea</taxon>
        <taxon>Rhabditida</taxon>
        <taxon>Rhabditina</taxon>
        <taxon>Rhabditomorpha</taxon>
        <taxon>Strongyloidea</taxon>
        <taxon>Ancylostomatidae</taxon>
        <taxon>Bunostominae</taxon>
        <taxon>Necator</taxon>
    </lineage>
</organism>
<evidence type="ECO:0000256" key="4">
    <source>
        <dbReference type="ARBA" id="ARBA00022889"/>
    </source>
</evidence>
<evidence type="ECO:0000256" key="2">
    <source>
        <dbReference type="ARBA" id="ARBA00022692"/>
    </source>
</evidence>
<dbReference type="FunFam" id="2.60.40.60:FF:000002">
    <property type="entry name" value="Protocadherin alpha 2"/>
    <property type="match status" value="1"/>
</dbReference>
<keyword evidence="5" id="KW-0472">Membrane</keyword>
<dbReference type="AlphaFoldDB" id="W2TQL3"/>
<comment type="subcellular location">
    <subcellularLocation>
        <location evidence="1">Membrane</location>
        <topology evidence="1">Single-pass membrane protein</topology>
    </subcellularLocation>
</comment>
<evidence type="ECO:0000256" key="1">
    <source>
        <dbReference type="ARBA" id="ARBA00004167"/>
    </source>
</evidence>
<keyword evidence="6" id="KW-0325">Glycoprotein</keyword>
<evidence type="ECO:0000256" key="3">
    <source>
        <dbReference type="ARBA" id="ARBA00022837"/>
    </source>
</evidence>
<dbReference type="GO" id="GO:0007156">
    <property type="term" value="P:homophilic cell adhesion via plasma membrane adhesion molecules"/>
    <property type="evidence" value="ECO:0007669"/>
    <property type="project" value="InterPro"/>
</dbReference>
<name>W2TQL3_NECAM</name>
<dbReference type="PROSITE" id="PS50268">
    <property type="entry name" value="CADHERIN_2"/>
    <property type="match status" value="2"/>
</dbReference>
<dbReference type="OrthoDB" id="5855789at2759"/>
<dbReference type="GO" id="GO:0016020">
    <property type="term" value="C:membrane"/>
    <property type="evidence" value="ECO:0007669"/>
    <property type="project" value="UniProtKB-SubCell"/>
</dbReference>
<evidence type="ECO:0000256" key="5">
    <source>
        <dbReference type="ARBA" id="ARBA00022989"/>
    </source>
</evidence>
<reference evidence="10" key="1">
    <citation type="journal article" date="2014" name="Nat. Genet.">
        <title>Genome of the human hookworm Necator americanus.</title>
        <authorList>
            <person name="Tang Y.T."/>
            <person name="Gao X."/>
            <person name="Rosa B.A."/>
            <person name="Abubucker S."/>
            <person name="Hallsworth-Pepin K."/>
            <person name="Martin J."/>
            <person name="Tyagi R."/>
            <person name="Heizer E."/>
            <person name="Zhang X."/>
            <person name="Bhonagiri-Palsikar V."/>
            <person name="Minx P."/>
            <person name="Warren W.C."/>
            <person name="Wang Q."/>
            <person name="Zhan B."/>
            <person name="Hotez P.J."/>
            <person name="Sternberg P.W."/>
            <person name="Dougall A."/>
            <person name="Gaze S.T."/>
            <person name="Mulvenna J."/>
            <person name="Sotillo J."/>
            <person name="Ranganathan S."/>
            <person name="Rabelo E.M."/>
            <person name="Wilson R.K."/>
            <person name="Felgner P.L."/>
            <person name="Bethony J."/>
            <person name="Hawdon J.M."/>
            <person name="Gasser R.B."/>
            <person name="Loukas A."/>
            <person name="Mitreva M."/>
        </authorList>
    </citation>
    <scope>NUCLEOTIDE SEQUENCE [LARGE SCALE GENOMIC DNA]</scope>
</reference>
<keyword evidence="3 7" id="KW-0106">Calcium</keyword>
<protein>
    <submittedName>
        <fullName evidence="9">Cadherin domain protein</fullName>
    </submittedName>
</protein>
<evidence type="ECO:0000313" key="9">
    <source>
        <dbReference type="EMBL" id="ETN83302.1"/>
    </source>
</evidence>
<dbReference type="PANTHER" id="PTHR24026:SF125">
    <property type="entry name" value="FAT-LIKE CADHERIN-RELATED TUMOR SUPPRESSOR HOMOLOG"/>
    <property type="match status" value="1"/>
</dbReference>
<keyword evidence="5" id="KW-1133">Transmembrane helix</keyword>
<feature type="domain" description="Cadherin" evidence="8">
    <location>
        <begin position="55"/>
        <end position="145"/>
    </location>
</feature>
<dbReference type="PANTHER" id="PTHR24026">
    <property type="entry name" value="FAT ATYPICAL CADHERIN-RELATED"/>
    <property type="match status" value="1"/>
</dbReference>
<evidence type="ECO:0000259" key="8">
    <source>
        <dbReference type="PROSITE" id="PS50268"/>
    </source>
</evidence>
<sequence length="149" mass="16049">MATGVLSVNGDLDAEDTSTYNLTVMARDVTRDNLNSTAVVNIKITGVNDNGPRFEHLIYRVNVSESTPVDTTLITVKATDPDGDNGAISYAVSGQDSKIVQMDPTTGVVKLAQLLDFEKKQRYEVTLVAADESQLTGESKLMLAVGFYS</sequence>
<keyword evidence="10" id="KW-1185">Reference proteome</keyword>
<dbReference type="OMA" id="HNARIVY"/>
<dbReference type="CDD" id="cd11304">
    <property type="entry name" value="Cadherin_repeat"/>
    <property type="match status" value="2"/>
</dbReference>
<gene>
    <name evidence="9" type="ORF">NECAME_17501</name>
</gene>
<dbReference type="STRING" id="51031.W2TQL3"/>
<dbReference type="KEGG" id="nai:NECAME_17501"/>
<dbReference type="Pfam" id="PF00028">
    <property type="entry name" value="Cadherin"/>
    <property type="match status" value="2"/>
</dbReference>
<proteinExistence type="predicted"/>
<dbReference type="InterPro" id="IPR002126">
    <property type="entry name" value="Cadherin-like_dom"/>
</dbReference>
<dbReference type="GO" id="GO:0005509">
    <property type="term" value="F:calcium ion binding"/>
    <property type="evidence" value="ECO:0007669"/>
    <property type="project" value="UniProtKB-UniRule"/>
</dbReference>
<dbReference type="Gene3D" id="2.60.40.60">
    <property type="entry name" value="Cadherins"/>
    <property type="match status" value="2"/>
</dbReference>
<accession>W2TQL3</accession>